<proteinExistence type="inferred from homology"/>
<comment type="similarity">
    <text evidence="1">Belongs to the metallo-beta-lactamase superfamily. Class-B beta-lactamase family.</text>
</comment>
<dbReference type="Proteomes" id="UP001626549">
    <property type="component" value="Chromosome"/>
</dbReference>
<dbReference type="InterPro" id="IPR001279">
    <property type="entry name" value="Metallo-B-lactamas"/>
</dbReference>
<dbReference type="SUPFAM" id="SSF56281">
    <property type="entry name" value="Metallo-hydrolase/oxidoreductase"/>
    <property type="match status" value="1"/>
</dbReference>
<protein>
    <submittedName>
        <fullName evidence="3">MBL fold metallo-hydrolase</fullName>
    </submittedName>
</protein>
<feature type="domain" description="Metallo-beta-lactamase" evidence="2">
    <location>
        <begin position="75"/>
        <end position="261"/>
    </location>
</feature>
<dbReference type="InterPro" id="IPR036866">
    <property type="entry name" value="RibonucZ/Hydroxyglut_hydro"/>
</dbReference>
<sequence>MFNLERRSVLKAGATSALALASLPGVISSVSAASPKRRVVAESAFARIVEVGDGVFAVVSTPLDSEGRFAAPQTLCNGGLIVGDERILSIDAYYQPEGAAWVNEQAKKLFGRPVSDVICTHLHLDHTGGLAGFQDGAVGPEIYMTASTWALMVEQYSGGTAIEGTPFIAPPAKLVGPTRVIEDESQLVSMNLGGRSVTILPLAGHTPSDLAILVDDLPITFGGDLAWWGLFPNYVDAVPSKLAPSLAKLMSGGSRLMVTGHGGLVSTDDMAPYAELIASIDTAALQAREQGWSAEKAGDTYKMPASTADWGFFNPRYPERAIGAWFREWGMDDNAA</sequence>
<dbReference type="Pfam" id="PF00753">
    <property type="entry name" value="Lactamase_B"/>
    <property type="match status" value="1"/>
</dbReference>
<gene>
    <name evidence="3" type="ORF">R0137_06545</name>
</gene>
<dbReference type="PANTHER" id="PTHR42951:SF4">
    <property type="entry name" value="ACYL-COENZYME A THIOESTERASE MBLAC2"/>
    <property type="match status" value="1"/>
</dbReference>
<dbReference type="SMART" id="SM00849">
    <property type="entry name" value="Lactamase_B"/>
    <property type="match status" value="1"/>
</dbReference>
<evidence type="ECO:0000256" key="1">
    <source>
        <dbReference type="ARBA" id="ARBA00005250"/>
    </source>
</evidence>
<evidence type="ECO:0000259" key="2">
    <source>
        <dbReference type="SMART" id="SM00849"/>
    </source>
</evidence>
<dbReference type="InterPro" id="IPR006311">
    <property type="entry name" value="TAT_signal"/>
</dbReference>
<organism evidence="3 4">
    <name type="scientific">Congregibacter brevis</name>
    <dbReference type="NCBI Taxonomy" id="3081201"/>
    <lineage>
        <taxon>Bacteria</taxon>
        <taxon>Pseudomonadati</taxon>
        <taxon>Pseudomonadota</taxon>
        <taxon>Gammaproteobacteria</taxon>
        <taxon>Cellvibrionales</taxon>
        <taxon>Halieaceae</taxon>
        <taxon>Congregibacter</taxon>
    </lineage>
</organism>
<evidence type="ECO:0000313" key="3">
    <source>
        <dbReference type="EMBL" id="WOJ98221.1"/>
    </source>
</evidence>
<evidence type="ECO:0000313" key="4">
    <source>
        <dbReference type="Proteomes" id="UP001626549"/>
    </source>
</evidence>
<dbReference type="RefSeq" id="WP_407329484.1">
    <property type="nucleotide sequence ID" value="NZ_CP136865.1"/>
</dbReference>
<dbReference type="EMBL" id="CP136865">
    <property type="protein sequence ID" value="WOJ98221.1"/>
    <property type="molecule type" value="Genomic_DNA"/>
</dbReference>
<name>A0ABZ0IJJ9_9GAMM</name>
<dbReference type="PANTHER" id="PTHR42951">
    <property type="entry name" value="METALLO-BETA-LACTAMASE DOMAIN-CONTAINING"/>
    <property type="match status" value="1"/>
</dbReference>
<keyword evidence="4" id="KW-1185">Reference proteome</keyword>
<reference evidence="3 4" key="1">
    <citation type="submission" date="2023-10" db="EMBL/GenBank/DDBJ databases">
        <title>Two novel species belonging to the OM43/NOR5 clade.</title>
        <authorList>
            <person name="Park M."/>
        </authorList>
    </citation>
    <scope>NUCLEOTIDE SEQUENCE [LARGE SCALE GENOMIC DNA]</scope>
    <source>
        <strain evidence="3 4">IMCC45268</strain>
    </source>
</reference>
<dbReference type="Gene3D" id="3.60.15.10">
    <property type="entry name" value="Ribonuclease Z/Hydroxyacylglutathione hydrolase-like"/>
    <property type="match status" value="1"/>
</dbReference>
<dbReference type="PROSITE" id="PS51318">
    <property type="entry name" value="TAT"/>
    <property type="match status" value="1"/>
</dbReference>
<accession>A0ABZ0IJJ9</accession>
<dbReference type="InterPro" id="IPR050855">
    <property type="entry name" value="NDM-1-like"/>
</dbReference>